<dbReference type="EMBL" id="BTRK01000006">
    <property type="protein sequence ID" value="GMR59289.1"/>
    <property type="molecule type" value="Genomic_DNA"/>
</dbReference>
<feature type="compositionally biased region" description="Basic and acidic residues" evidence="2">
    <location>
        <begin position="505"/>
        <end position="518"/>
    </location>
</feature>
<proteinExistence type="predicted"/>
<evidence type="ECO:0000256" key="1">
    <source>
        <dbReference type="SAM" id="Coils"/>
    </source>
</evidence>
<feature type="domain" description="Protein phosphatase 1 regulatory subunit 21 C-terminal" evidence="3">
    <location>
        <begin position="401"/>
        <end position="512"/>
    </location>
</feature>
<feature type="region of interest" description="Disordered" evidence="2">
    <location>
        <begin position="292"/>
        <end position="374"/>
    </location>
</feature>
<feature type="coiled-coil region" evidence="1">
    <location>
        <begin position="5"/>
        <end position="32"/>
    </location>
</feature>
<evidence type="ECO:0000259" key="3">
    <source>
        <dbReference type="Pfam" id="PF21636"/>
    </source>
</evidence>
<organism evidence="4 5">
    <name type="scientific">Pristionchus mayeri</name>
    <dbReference type="NCBI Taxonomy" id="1317129"/>
    <lineage>
        <taxon>Eukaryota</taxon>
        <taxon>Metazoa</taxon>
        <taxon>Ecdysozoa</taxon>
        <taxon>Nematoda</taxon>
        <taxon>Chromadorea</taxon>
        <taxon>Rhabditida</taxon>
        <taxon>Rhabditina</taxon>
        <taxon>Diplogasteromorpha</taxon>
        <taxon>Diplogasteroidea</taxon>
        <taxon>Neodiplogasteridae</taxon>
        <taxon>Pristionchus</taxon>
    </lineage>
</organism>
<keyword evidence="1" id="KW-0175">Coiled coil</keyword>
<dbReference type="GO" id="GO:0005769">
    <property type="term" value="C:early endosome"/>
    <property type="evidence" value="ECO:0007669"/>
    <property type="project" value="TreeGrafter"/>
</dbReference>
<dbReference type="GO" id="GO:0016020">
    <property type="term" value="C:membrane"/>
    <property type="evidence" value="ECO:0007669"/>
    <property type="project" value="TreeGrafter"/>
</dbReference>
<name>A0AAN5DCC7_9BILA</name>
<feature type="compositionally biased region" description="Polar residues" evidence="2">
    <location>
        <begin position="327"/>
        <end position="338"/>
    </location>
</feature>
<feature type="region of interest" description="Disordered" evidence="2">
    <location>
        <begin position="501"/>
        <end position="530"/>
    </location>
</feature>
<dbReference type="AlphaFoldDB" id="A0AAN5DCC7"/>
<gene>
    <name evidence="4" type="ORF">PMAYCL1PPCAC_29484</name>
</gene>
<protein>
    <recommendedName>
        <fullName evidence="3">Protein phosphatase 1 regulatory subunit 21 C-terminal domain-containing protein</fullName>
    </recommendedName>
</protein>
<evidence type="ECO:0000256" key="2">
    <source>
        <dbReference type="SAM" id="MobiDB-lite"/>
    </source>
</evidence>
<evidence type="ECO:0000313" key="4">
    <source>
        <dbReference type="EMBL" id="GMR59289.1"/>
    </source>
</evidence>
<accession>A0AAN5DCC7</accession>
<dbReference type="PANTHER" id="PTHR21448">
    <property type="entry name" value="SMOOTH MUSCLE MYOSIN HEAVY CHAIN-RELATED"/>
    <property type="match status" value="1"/>
</dbReference>
<dbReference type="InterPro" id="IPR049372">
    <property type="entry name" value="PPP1R21_C"/>
</dbReference>
<dbReference type="InterPro" id="IPR040024">
    <property type="entry name" value="PPP1R21"/>
</dbReference>
<dbReference type="Pfam" id="PF21636">
    <property type="entry name" value="PPP1R21_C"/>
    <property type="match status" value="1"/>
</dbReference>
<dbReference type="Proteomes" id="UP001328107">
    <property type="component" value="Unassembled WGS sequence"/>
</dbReference>
<feature type="compositionally biased region" description="Basic and acidic residues" evidence="2">
    <location>
        <begin position="357"/>
        <end position="374"/>
    </location>
</feature>
<reference evidence="5" key="1">
    <citation type="submission" date="2022-10" db="EMBL/GenBank/DDBJ databases">
        <title>Genome assembly of Pristionchus species.</title>
        <authorList>
            <person name="Yoshida K."/>
            <person name="Sommer R.J."/>
        </authorList>
    </citation>
    <scope>NUCLEOTIDE SEQUENCE [LARGE SCALE GENOMIC DNA]</scope>
    <source>
        <strain evidence="5">RS5460</strain>
    </source>
</reference>
<sequence>MEEVNKMITLQLRELKERIEDMDKEGRGFQSRITPRKALENGISSLRPPSPPSPSLISHSSTPIALSDYPLWQIAESGRAILSVLSTLLSLLEQRVRIFPYDASLEKLPPHVEQLGVHLGEASKRFAAADEEANRLFEEPAEKWRESSSSILSSMGESMEYCREYLPPLLASLSQEESRCAWSNSTLEALNERWRESVCGLLCSLCSLPSSIALSMEGKREHLEGLSFTLAALHLSIKNTQESFSARWLIETRLPVQTKKGKCVGTATRDSLLKMLGISQKVTTRLNGIVKEMEEREKEKEESAKKEEDEEKGGEEEELLNKEEESGTQAMETLTEPSSIVRKESVRSTKSNKSVSPRREEKDQPVNARKESELDNLRRRVDDLEGEREKMLVDITLMRRKIANGSTHSDDSGLSQEVERHYRERLREISRSVIQATSRGDYYSRECENLVRSVRCMEGERMKLEDVIESITRKKLSLFDELRMTQYGYETKLREMSDHVASLNNEKEEREKEKERNQKNSLSRRLTLFK</sequence>
<feature type="compositionally biased region" description="Basic and acidic residues" evidence="2">
    <location>
        <begin position="292"/>
        <end position="307"/>
    </location>
</feature>
<evidence type="ECO:0000313" key="5">
    <source>
        <dbReference type="Proteomes" id="UP001328107"/>
    </source>
</evidence>
<feature type="compositionally biased region" description="Acidic residues" evidence="2">
    <location>
        <begin position="308"/>
        <end position="318"/>
    </location>
</feature>
<dbReference type="PANTHER" id="PTHR21448:SF0">
    <property type="entry name" value="PROTEIN PHOSPHATASE 1 REGULATORY SUBUNIT 21"/>
    <property type="match status" value="1"/>
</dbReference>
<keyword evidence="5" id="KW-1185">Reference proteome</keyword>
<comment type="caution">
    <text evidence="4">The sequence shown here is derived from an EMBL/GenBank/DDBJ whole genome shotgun (WGS) entry which is preliminary data.</text>
</comment>